<keyword evidence="1" id="KW-0472">Membrane</keyword>
<dbReference type="Proteomes" id="UP001240639">
    <property type="component" value="Unassembled WGS sequence"/>
</dbReference>
<gene>
    <name evidence="2" type="ORF">Q9K02_07595</name>
</gene>
<protein>
    <submittedName>
        <fullName evidence="2">Uncharacterized protein</fullName>
    </submittedName>
</protein>
<accession>A0ABT9HPR0</accession>
<keyword evidence="1" id="KW-0812">Transmembrane</keyword>
<evidence type="ECO:0000256" key="1">
    <source>
        <dbReference type="SAM" id="Phobius"/>
    </source>
</evidence>
<feature type="transmembrane region" description="Helical" evidence="1">
    <location>
        <begin position="106"/>
        <end position="127"/>
    </location>
</feature>
<dbReference type="EMBL" id="JAVAIM010000001">
    <property type="protein sequence ID" value="MDP4575000.1"/>
    <property type="molecule type" value="Genomic_DNA"/>
</dbReference>
<comment type="caution">
    <text evidence="2">The sequence shown here is derived from an EMBL/GenBank/DDBJ whole genome shotgun (WGS) entry which is preliminary data.</text>
</comment>
<keyword evidence="1" id="KW-1133">Transmembrane helix</keyword>
<organism evidence="2 3">
    <name type="scientific">Qipengyuania profundimaris</name>
    <dbReference type="NCBI Taxonomy" id="3067652"/>
    <lineage>
        <taxon>Bacteria</taxon>
        <taxon>Pseudomonadati</taxon>
        <taxon>Pseudomonadota</taxon>
        <taxon>Alphaproteobacteria</taxon>
        <taxon>Sphingomonadales</taxon>
        <taxon>Erythrobacteraceae</taxon>
        <taxon>Qipengyuania</taxon>
    </lineage>
</organism>
<dbReference type="RefSeq" id="WP_305932351.1">
    <property type="nucleotide sequence ID" value="NZ_JAVAIM010000001.1"/>
</dbReference>
<keyword evidence="3" id="KW-1185">Reference proteome</keyword>
<reference evidence="2 3" key="1">
    <citation type="submission" date="2023-08" db="EMBL/GenBank/DDBJ databases">
        <title>genomic of G39.</title>
        <authorList>
            <person name="Wang Y."/>
        </authorList>
    </citation>
    <scope>NUCLEOTIDE SEQUENCE [LARGE SCALE GENOMIC DNA]</scope>
    <source>
        <strain evidence="2 3">G39</strain>
    </source>
</reference>
<sequence>MKKWLIPRDPLGSTDEELLSEFREIDAENLSYDYFKNLTSLSVLTLGGVLTLSEKVFAEQIEVWQMLVASGLVAAGGIVALQCQADIVQVSRGKKAPTSWLRYGHRLAPALFGGGIGAFMALLASSFV</sequence>
<evidence type="ECO:0000313" key="3">
    <source>
        <dbReference type="Proteomes" id="UP001240639"/>
    </source>
</evidence>
<feature type="transmembrane region" description="Helical" evidence="1">
    <location>
        <begin position="63"/>
        <end position="85"/>
    </location>
</feature>
<name>A0ABT9HPR0_9SPHN</name>
<evidence type="ECO:0000313" key="2">
    <source>
        <dbReference type="EMBL" id="MDP4575000.1"/>
    </source>
</evidence>
<proteinExistence type="predicted"/>